<proteinExistence type="predicted"/>
<protein>
    <submittedName>
        <fullName evidence="1">Uncharacterized protein</fullName>
    </submittedName>
</protein>
<accession>A0ACC3NPR1</accession>
<evidence type="ECO:0000313" key="2">
    <source>
        <dbReference type="Proteomes" id="UP001281147"/>
    </source>
</evidence>
<dbReference type="Proteomes" id="UP001281147">
    <property type="component" value="Unassembled WGS sequence"/>
</dbReference>
<dbReference type="EMBL" id="JAUTXU010000020">
    <property type="protein sequence ID" value="KAK3720894.1"/>
    <property type="molecule type" value="Genomic_DNA"/>
</dbReference>
<keyword evidence="2" id="KW-1185">Reference proteome</keyword>
<name>A0ACC3NPR1_9PEZI</name>
<gene>
    <name evidence="1" type="ORF">LTR37_003557</name>
</gene>
<organism evidence="1 2">
    <name type="scientific">Vermiconidia calcicola</name>
    <dbReference type="NCBI Taxonomy" id="1690605"/>
    <lineage>
        <taxon>Eukaryota</taxon>
        <taxon>Fungi</taxon>
        <taxon>Dikarya</taxon>
        <taxon>Ascomycota</taxon>
        <taxon>Pezizomycotina</taxon>
        <taxon>Dothideomycetes</taxon>
        <taxon>Dothideomycetidae</taxon>
        <taxon>Mycosphaerellales</taxon>
        <taxon>Extremaceae</taxon>
        <taxon>Vermiconidia</taxon>
    </lineage>
</organism>
<comment type="caution">
    <text evidence="1">The sequence shown here is derived from an EMBL/GenBank/DDBJ whole genome shotgun (WGS) entry which is preliminary data.</text>
</comment>
<evidence type="ECO:0000313" key="1">
    <source>
        <dbReference type="EMBL" id="KAK3720894.1"/>
    </source>
</evidence>
<sequence length="353" mass="38435">MSDKRQKSEKTMRAARYHPVRYLDLDSNKCQIDEIPIPSITNDEILVKIGSASLCHSDLMLFEGSIPATEPVVMGHEGVGYVEDFGQNVTGFKKGDRIGFLYIKGCCFECDGCQVHNLNCTKGTPVLSGFQVDGYFAEYAAVDRHNAIHLPDNLEMEVSAPYFCAGITAFHGVDSCDLKPGQWMVIVGCGGLGQMGIRFAKAMGLQVIGLDINDEVLQEAKESGADTVLNSKNSVVEKEIRKATDGGADAAVVFSAAQAAYDTATKTLKVGGILMVIGLPNKPIGFPALDLMRKLYQIRSESTGPPQQMPRAMDFISKHGIKPKVAQYKLDDIHEMIDLMQSGKSKSRMAVVF</sequence>
<reference evidence="1" key="1">
    <citation type="submission" date="2023-07" db="EMBL/GenBank/DDBJ databases">
        <title>Black Yeasts Isolated from many extreme environments.</title>
        <authorList>
            <person name="Coleine C."/>
            <person name="Stajich J.E."/>
            <person name="Selbmann L."/>
        </authorList>
    </citation>
    <scope>NUCLEOTIDE SEQUENCE</scope>
    <source>
        <strain evidence="1">CCFEE 5714</strain>
    </source>
</reference>